<evidence type="ECO:0000256" key="2">
    <source>
        <dbReference type="ARBA" id="ARBA00022475"/>
    </source>
</evidence>
<feature type="transmembrane region" description="Helical" evidence="8">
    <location>
        <begin position="117"/>
        <end position="134"/>
    </location>
</feature>
<evidence type="ECO:0000313" key="11">
    <source>
        <dbReference type="EMBL" id="BCK81886.1"/>
    </source>
</evidence>
<accession>A0A810Q8A5</accession>
<keyword evidence="3 8" id="KW-0812">Transmembrane</keyword>
<feature type="region of interest" description="Disordered" evidence="7">
    <location>
        <begin position="379"/>
        <end position="417"/>
    </location>
</feature>
<reference evidence="11" key="1">
    <citation type="submission" date="2020-09" db="EMBL/GenBank/DDBJ databases">
        <title>New species isolated from human feces.</title>
        <authorList>
            <person name="Kitahara M."/>
            <person name="Shigeno Y."/>
            <person name="Shime M."/>
            <person name="Matsumoto Y."/>
            <person name="Nakamura S."/>
            <person name="Motooka D."/>
            <person name="Fukuoka S."/>
            <person name="Nishikawa H."/>
            <person name="Benno Y."/>
        </authorList>
    </citation>
    <scope>NUCLEOTIDE SEQUENCE</scope>
    <source>
        <strain evidence="11">MM50</strain>
    </source>
</reference>
<organism evidence="11 12">
    <name type="scientific">Vescimonas coprocola</name>
    <dbReference type="NCBI Taxonomy" id="2714355"/>
    <lineage>
        <taxon>Bacteria</taxon>
        <taxon>Bacillati</taxon>
        <taxon>Bacillota</taxon>
        <taxon>Clostridia</taxon>
        <taxon>Eubacteriales</taxon>
        <taxon>Oscillospiraceae</taxon>
        <taxon>Vescimonas</taxon>
    </lineage>
</organism>
<dbReference type="KEGG" id="vcop:MM50RIKEN_16490"/>
<dbReference type="GO" id="GO:0005886">
    <property type="term" value="C:plasma membrane"/>
    <property type="evidence" value="ECO:0007669"/>
    <property type="project" value="UniProtKB-SubCell"/>
</dbReference>
<feature type="transmembrane region" description="Helical" evidence="8">
    <location>
        <begin position="264"/>
        <end position="282"/>
    </location>
</feature>
<evidence type="ECO:0000256" key="7">
    <source>
        <dbReference type="SAM" id="MobiDB-lite"/>
    </source>
</evidence>
<feature type="transmembrane region" description="Helical" evidence="8">
    <location>
        <begin position="224"/>
        <end position="244"/>
    </location>
</feature>
<dbReference type="Proteomes" id="UP000681035">
    <property type="component" value="Chromosome"/>
</dbReference>
<evidence type="ECO:0000256" key="1">
    <source>
        <dbReference type="ARBA" id="ARBA00004651"/>
    </source>
</evidence>
<feature type="transmembrane region" description="Helical" evidence="8">
    <location>
        <begin position="311"/>
        <end position="328"/>
    </location>
</feature>
<evidence type="ECO:0000256" key="4">
    <source>
        <dbReference type="ARBA" id="ARBA00022989"/>
    </source>
</evidence>
<feature type="domain" description="Threonine/serine exporter-like N-terminal" evidence="9">
    <location>
        <begin position="8"/>
        <end position="247"/>
    </location>
</feature>
<dbReference type="GO" id="GO:0022857">
    <property type="term" value="F:transmembrane transporter activity"/>
    <property type="evidence" value="ECO:0007669"/>
    <property type="project" value="InterPro"/>
</dbReference>
<feature type="transmembrane region" description="Helical" evidence="8">
    <location>
        <begin position="140"/>
        <end position="157"/>
    </location>
</feature>
<evidence type="ECO:0008006" key="13">
    <source>
        <dbReference type="Google" id="ProtNLM"/>
    </source>
</evidence>
<keyword evidence="2" id="KW-1003">Cell membrane</keyword>
<dbReference type="RefSeq" id="WP_228298359.1">
    <property type="nucleotide sequence ID" value="NZ_AP023418.1"/>
</dbReference>
<name>A0A810Q8A5_9FIRM</name>
<gene>
    <name evidence="11" type="ORF">MM50RIKEN_16490</name>
</gene>
<keyword evidence="12" id="KW-1185">Reference proteome</keyword>
<keyword evidence="5 8" id="KW-0472">Membrane</keyword>
<dbReference type="InterPro" id="IPR010619">
    <property type="entry name" value="ThrE-like_N"/>
</dbReference>
<dbReference type="PANTHER" id="PTHR34390:SF2">
    <property type="entry name" value="SUCCINATE TRANSPORTER SUBUNIT YJJP-RELATED"/>
    <property type="match status" value="1"/>
</dbReference>
<evidence type="ECO:0000256" key="3">
    <source>
        <dbReference type="ARBA" id="ARBA00022692"/>
    </source>
</evidence>
<dbReference type="AlphaFoldDB" id="A0A810Q8A5"/>
<protein>
    <recommendedName>
        <fullName evidence="13">Threonine/serine exporter-like N-terminal domain-containing protein</fullName>
    </recommendedName>
</protein>
<evidence type="ECO:0000256" key="8">
    <source>
        <dbReference type="SAM" id="Phobius"/>
    </source>
</evidence>
<comment type="subcellular location">
    <subcellularLocation>
        <location evidence="1">Cell membrane</location>
        <topology evidence="1">Multi-pass membrane protein</topology>
    </subcellularLocation>
</comment>
<dbReference type="InterPro" id="IPR050539">
    <property type="entry name" value="ThrE_Dicarb/AminoAcid_Exp"/>
</dbReference>
<sequence length="430" mass="46042">MDYYLLTDLAAQVGHGLAISGAETFRVEDTIRRILLAYGIECEVFAIPNCLTISFEAANGKPLTIMKRIGFHGNDLDAVEQFNALSRRICRETPEVEVAVQWLEETQAACRKYSLPAYYLGHYLGAFGYCFVFGGTLRDSLWAGLLGLIIGLVNGFLNRLEVNPFFRTIAASFFMAAPAYLVASLGWMDSVDSSIIGALMILVPGLLITNSMRDIIYGDTNSGINRIVQVLLSAFAIALGTAAAWRITSGLYGLPVSTGVVHPFWVQGLAVLVGCVGFAILFNVHGGGMWLCTLGGVATWMVYLLAQQLGYGVYSMNFFATLVAALYAETMARIRKYPVTSYLVVSTFPLLPGGGHLLYHEPGAGGRLPCGAGQGIGDSGHRRVSGGGDPAGVHPIPPAGGVETSARQELSAKPPYTKKQGLRTLSAVLV</sequence>
<feature type="transmembrane region" description="Helical" evidence="8">
    <location>
        <begin position="194"/>
        <end position="212"/>
    </location>
</feature>
<comment type="similarity">
    <text evidence="6">Belongs to the ThrE exporter (TC 2.A.79) family.</text>
</comment>
<evidence type="ECO:0000256" key="5">
    <source>
        <dbReference type="ARBA" id="ARBA00023136"/>
    </source>
</evidence>
<feature type="domain" description="Threonine/Serine exporter ThrE" evidence="10">
    <location>
        <begin position="268"/>
        <end position="355"/>
    </location>
</feature>
<evidence type="ECO:0000259" key="10">
    <source>
        <dbReference type="Pfam" id="PF12821"/>
    </source>
</evidence>
<dbReference type="InterPro" id="IPR024528">
    <property type="entry name" value="ThrE_2"/>
</dbReference>
<proteinExistence type="inferred from homology"/>
<dbReference type="GO" id="GO:0015744">
    <property type="term" value="P:succinate transport"/>
    <property type="evidence" value="ECO:0007669"/>
    <property type="project" value="TreeGrafter"/>
</dbReference>
<evidence type="ECO:0000313" key="12">
    <source>
        <dbReference type="Proteomes" id="UP000681035"/>
    </source>
</evidence>
<evidence type="ECO:0000256" key="6">
    <source>
        <dbReference type="ARBA" id="ARBA00034125"/>
    </source>
</evidence>
<feature type="transmembrane region" description="Helical" evidence="8">
    <location>
        <begin position="289"/>
        <end position="305"/>
    </location>
</feature>
<evidence type="ECO:0000259" key="9">
    <source>
        <dbReference type="Pfam" id="PF06738"/>
    </source>
</evidence>
<keyword evidence="4 8" id="KW-1133">Transmembrane helix</keyword>
<dbReference type="EMBL" id="AP023418">
    <property type="protein sequence ID" value="BCK81886.1"/>
    <property type="molecule type" value="Genomic_DNA"/>
</dbReference>
<dbReference type="Pfam" id="PF06738">
    <property type="entry name" value="ThrE"/>
    <property type="match status" value="1"/>
</dbReference>
<feature type="transmembrane region" description="Helical" evidence="8">
    <location>
        <begin position="169"/>
        <end position="188"/>
    </location>
</feature>
<dbReference type="Pfam" id="PF12821">
    <property type="entry name" value="ThrE_2"/>
    <property type="match status" value="1"/>
</dbReference>
<dbReference type="PANTHER" id="PTHR34390">
    <property type="entry name" value="UPF0442 PROTEIN YJJB-RELATED"/>
    <property type="match status" value="1"/>
</dbReference>